<dbReference type="AlphaFoldDB" id="A0A9I9EG44"/>
<protein>
    <submittedName>
        <fullName evidence="2">Uncharacterized protein</fullName>
    </submittedName>
</protein>
<dbReference type="EnsemblPlants" id="MELO3C033264.2.1">
    <property type="protein sequence ID" value="MELO3C033264.2.1"/>
    <property type="gene ID" value="MELO3C033264.2"/>
</dbReference>
<dbReference type="Gramene" id="MELO3C033264.2.1">
    <property type="protein sequence ID" value="MELO3C033264.2.1"/>
    <property type="gene ID" value="MELO3C033264.2"/>
</dbReference>
<sequence>MPTFEHGNCSKNKIQKKERVSKKMVKETKVINVPLTLQKLRRLVTPPPGPPAVLARKKA</sequence>
<evidence type="ECO:0000313" key="2">
    <source>
        <dbReference type="EnsemblPlants" id="MELO3C033264.2.1"/>
    </source>
</evidence>
<proteinExistence type="predicted"/>
<accession>A0A9I9EG44</accession>
<feature type="region of interest" description="Disordered" evidence="1">
    <location>
        <begin position="1"/>
        <end position="21"/>
    </location>
</feature>
<organism evidence="2">
    <name type="scientific">Cucumis melo</name>
    <name type="common">Muskmelon</name>
    <dbReference type="NCBI Taxonomy" id="3656"/>
    <lineage>
        <taxon>Eukaryota</taxon>
        <taxon>Viridiplantae</taxon>
        <taxon>Streptophyta</taxon>
        <taxon>Embryophyta</taxon>
        <taxon>Tracheophyta</taxon>
        <taxon>Spermatophyta</taxon>
        <taxon>Magnoliopsida</taxon>
        <taxon>eudicotyledons</taxon>
        <taxon>Gunneridae</taxon>
        <taxon>Pentapetalae</taxon>
        <taxon>rosids</taxon>
        <taxon>fabids</taxon>
        <taxon>Cucurbitales</taxon>
        <taxon>Cucurbitaceae</taxon>
        <taxon>Benincaseae</taxon>
        <taxon>Cucumis</taxon>
    </lineage>
</organism>
<reference evidence="2" key="1">
    <citation type="submission" date="2023-03" db="UniProtKB">
        <authorList>
            <consortium name="EnsemblPlants"/>
        </authorList>
    </citation>
    <scope>IDENTIFICATION</scope>
</reference>
<name>A0A9I9EG44_CUCME</name>
<evidence type="ECO:0000256" key="1">
    <source>
        <dbReference type="SAM" id="MobiDB-lite"/>
    </source>
</evidence>